<gene>
    <name evidence="2" type="ORF">FNK824_LOCUS38658</name>
    <name evidence="1" type="ORF">SEV965_LOCUS37941</name>
</gene>
<organism evidence="2 3">
    <name type="scientific">Rotaria sordida</name>
    <dbReference type="NCBI Taxonomy" id="392033"/>
    <lineage>
        <taxon>Eukaryota</taxon>
        <taxon>Metazoa</taxon>
        <taxon>Spiralia</taxon>
        <taxon>Gnathifera</taxon>
        <taxon>Rotifera</taxon>
        <taxon>Eurotatoria</taxon>
        <taxon>Bdelloidea</taxon>
        <taxon>Philodinida</taxon>
        <taxon>Philodinidae</taxon>
        <taxon>Rotaria</taxon>
    </lineage>
</organism>
<protein>
    <recommendedName>
        <fullName evidence="4">F-box domain-containing protein</fullName>
    </recommendedName>
</protein>
<dbReference type="Proteomes" id="UP000663889">
    <property type="component" value="Unassembled WGS sequence"/>
</dbReference>
<evidence type="ECO:0000313" key="3">
    <source>
        <dbReference type="Proteomes" id="UP000663874"/>
    </source>
</evidence>
<reference evidence="2" key="1">
    <citation type="submission" date="2021-02" db="EMBL/GenBank/DDBJ databases">
        <authorList>
            <person name="Nowell W R."/>
        </authorList>
    </citation>
    <scope>NUCLEOTIDE SEQUENCE</scope>
</reference>
<name>A0A820EP19_9BILA</name>
<evidence type="ECO:0000313" key="2">
    <source>
        <dbReference type="EMBL" id="CAF4251775.1"/>
    </source>
</evidence>
<evidence type="ECO:0000313" key="1">
    <source>
        <dbReference type="EMBL" id="CAF1537821.1"/>
    </source>
</evidence>
<dbReference type="AlphaFoldDB" id="A0A820EP19"/>
<dbReference type="Gene3D" id="3.80.10.10">
    <property type="entry name" value="Ribonuclease Inhibitor"/>
    <property type="match status" value="1"/>
</dbReference>
<proteinExistence type="predicted"/>
<evidence type="ECO:0008006" key="4">
    <source>
        <dbReference type="Google" id="ProtNLM"/>
    </source>
</evidence>
<feature type="non-terminal residue" evidence="2">
    <location>
        <position position="322"/>
    </location>
</feature>
<sequence length="322" mass="38231">MSITSIENLSNEFFYELFDYLNGIHIYNGFSNLNHRFQQLLKSSSLLFKIEFFFPSDKLYKTIFKQLIYLKHQIYSFNLCIPLQDKHFFSSYPIDSSLNRLESLVFHRIGSTILIQVLSNLTCLPRLFSLTTNISYGSTELSDIYLLVFTLPKLKYFKCSTQYDGINISLPFSRKNQFSTIEYLTINHFCTFNELSAILSYTSQLHHLKFSHGNDDSSVIGDILPIRLSNLTYISFNAHYIKFDEFTMLIKNLNCKLKALRFITWSEDITYLDANRWEELILKYLPELEKFYFFQYYEPIDNTHESLTYLKDFNQFISSFWI</sequence>
<dbReference type="Proteomes" id="UP000663874">
    <property type="component" value="Unassembled WGS sequence"/>
</dbReference>
<dbReference type="EMBL" id="CAJOBE010022638">
    <property type="protein sequence ID" value="CAF4251775.1"/>
    <property type="molecule type" value="Genomic_DNA"/>
</dbReference>
<comment type="caution">
    <text evidence="2">The sequence shown here is derived from an EMBL/GenBank/DDBJ whole genome shotgun (WGS) entry which is preliminary data.</text>
</comment>
<dbReference type="EMBL" id="CAJNOU010008450">
    <property type="protein sequence ID" value="CAF1537821.1"/>
    <property type="molecule type" value="Genomic_DNA"/>
</dbReference>
<accession>A0A820EP19</accession>
<dbReference type="InterPro" id="IPR032675">
    <property type="entry name" value="LRR_dom_sf"/>
</dbReference>